<keyword evidence="2" id="KW-1185">Reference proteome</keyword>
<evidence type="ECO:0000313" key="1">
    <source>
        <dbReference type="EMBL" id="OAG11463.1"/>
    </source>
</evidence>
<dbReference type="InterPro" id="IPR011333">
    <property type="entry name" value="SKP1/BTB/POZ_sf"/>
</dbReference>
<gene>
    <name evidence="1" type="ORF">CC84DRAFT_37423</name>
</gene>
<reference evidence="1 2" key="1">
    <citation type="submission" date="2016-05" db="EMBL/GenBank/DDBJ databases">
        <title>Comparative analysis of secretome profiles of manganese(II)-oxidizing ascomycete fungi.</title>
        <authorList>
            <consortium name="DOE Joint Genome Institute"/>
            <person name="Zeiner C.A."/>
            <person name="Purvine S.O."/>
            <person name="Zink E.M."/>
            <person name="Wu S."/>
            <person name="Pasa-Tolic L."/>
            <person name="Chaput D.L."/>
            <person name="Haridas S."/>
            <person name="Grigoriev I.V."/>
            <person name="Santelli C.M."/>
            <person name="Hansel C.M."/>
        </authorList>
    </citation>
    <scope>NUCLEOTIDE SEQUENCE [LARGE SCALE GENOMIC DNA]</scope>
    <source>
        <strain evidence="1 2">AP3s5-JAC2a</strain>
    </source>
</reference>
<name>A0A177CVA8_9PLEO</name>
<dbReference type="PANTHER" id="PTHR47843:SF2">
    <property type="entry name" value="BTB DOMAIN-CONTAINING PROTEIN"/>
    <property type="match status" value="1"/>
</dbReference>
<dbReference type="PANTHER" id="PTHR47843">
    <property type="entry name" value="BTB DOMAIN-CONTAINING PROTEIN-RELATED"/>
    <property type="match status" value="1"/>
</dbReference>
<dbReference type="EMBL" id="KV441548">
    <property type="protein sequence ID" value="OAG11463.1"/>
    <property type="molecule type" value="Genomic_DNA"/>
</dbReference>
<dbReference type="CDD" id="cd18186">
    <property type="entry name" value="BTB_POZ_ZBTB_KLHL-like"/>
    <property type="match status" value="1"/>
</dbReference>
<accession>A0A177CVA8</accession>
<dbReference type="STRING" id="1460663.A0A177CVA8"/>
<dbReference type="RefSeq" id="XP_018041828.1">
    <property type="nucleotide sequence ID" value="XM_018185958.1"/>
</dbReference>
<evidence type="ECO:0000313" key="2">
    <source>
        <dbReference type="Proteomes" id="UP000077069"/>
    </source>
</evidence>
<dbReference type="Gene3D" id="3.30.710.10">
    <property type="entry name" value="Potassium Channel Kv1.1, Chain A"/>
    <property type="match status" value="1"/>
</dbReference>
<organism evidence="1 2">
    <name type="scientific">Paraphaeosphaeria sporulosa</name>
    <dbReference type="NCBI Taxonomy" id="1460663"/>
    <lineage>
        <taxon>Eukaryota</taxon>
        <taxon>Fungi</taxon>
        <taxon>Dikarya</taxon>
        <taxon>Ascomycota</taxon>
        <taxon>Pezizomycotina</taxon>
        <taxon>Dothideomycetes</taxon>
        <taxon>Pleosporomycetidae</taxon>
        <taxon>Pleosporales</taxon>
        <taxon>Massarineae</taxon>
        <taxon>Didymosphaeriaceae</taxon>
        <taxon>Paraphaeosphaeria</taxon>
    </lineage>
</organism>
<dbReference type="SUPFAM" id="SSF54695">
    <property type="entry name" value="POZ domain"/>
    <property type="match status" value="1"/>
</dbReference>
<dbReference type="Proteomes" id="UP000077069">
    <property type="component" value="Unassembled WGS sequence"/>
</dbReference>
<sequence length="238" mass="27565">MSKKNNLNSVKEAQKFKFSLHLTSPIITVTVGKTNTLYIHSHLLKNESERLLKDLEGGFKEGAESAIELEDEDPNLFGYFVEYLYRDCLILSQNVDHYSAYVTLARLYALGERLMAPKFQAYALWRFSHSLATHTLISEESICELLRIACTEITERAREDPMRSQIFWYVGFRISDLQKFDMFRQLLCEIEEAGKQICLWMNRSQPGKPAEPSELQYKRFAPESEFDLSIAEVMPGKQ</sequence>
<dbReference type="AlphaFoldDB" id="A0A177CVA8"/>
<dbReference type="InParanoid" id="A0A177CVA8"/>
<dbReference type="OrthoDB" id="194443at2759"/>
<dbReference type="GeneID" id="28769444"/>
<protein>
    <submittedName>
        <fullName evidence="1">Uncharacterized protein</fullName>
    </submittedName>
</protein>
<proteinExistence type="predicted"/>